<comment type="caution">
    <text evidence="1">The sequence shown here is derived from an EMBL/GenBank/DDBJ whole genome shotgun (WGS) entry which is preliminary data.</text>
</comment>
<evidence type="ECO:0000313" key="1">
    <source>
        <dbReference type="EMBL" id="KKN20011.1"/>
    </source>
</evidence>
<sequence length="116" mass="13281">PIGGPWDGKHLWYDPQQGPVRQVIIDEPDRISYDPATPVSIDPRGYPRGPFGCDRTIPTLYQYYPTWCDVPANSRSGFRGRRFLFLRFQGMDKQKAIDEFAERELGIVAQSLIPNP</sequence>
<proteinExistence type="predicted"/>
<dbReference type="AlphaFoldDB" id="A0A0F9R403"/>
<gene>
    <name evidence="1" type="ORF">LCGC14_0940040</name>
</gene>
<feature type="non-terminal residue" evidence="1">
    <location>
        <position position="1"/>
    </location>
</feature>
<dbReference type="EMBL" id="LAZR01003282">
    <property type="protein sequence ID" value="KKN20011.1"/>
    <property type="molecule type" value="Genomic_DNA"/>
</dbReference>
<protein>
    <submittedName>
        <fullName evidence="1">Uncharacterized protein</fullName>
    </submittedName>
</protein>
<name>A0A0F9R403_9ZZZZ</name>
<accession>A0A0F9R403</accession>
<organism evidence="1">
    <name type="scientific">marine sediment metagenome</name>
    <dbReference type="NCBI Taxonomy" id="412755"/>
    <lineage>
        <taxon>unclassified sequences</taxon>
        <taxon>metagenomes</taxon>
        <taxon>ecological metagenomes</taxon>
    </lineage>
</organism>
<reference evidence="1" key="1">
    <citation type="journal article" date="2015" name="Nature">
        <title>Complex archaea that bridge the gap between prokaryotes and eukaryotes.</title>
        <authorList>
            <person name="Spang A."/>
            <person name="Saw J.H."/>
            <person name="Jorgensen S.L."/>
            <person name="Zaremba-Niedzwiedzka K."/>
            <person name="Martijn J."/>
            <person name="Lind A.E."/>
            <person name="van Eijk R."/>
            <person name="Schleper C."/>
            <person name="Guy L."/>
            <person name="Ettema T.J."/>
        </authorList>
    </citation>
    <scope>NUCLEOTIDE SEQUENCE</scope>
</reference>